<dbReference type="Proteomes" id="UP000198752">
    <property type="component" value="Unassembled WGS sequence"/>
</dbReference>
<keyword evidence="2 4" id="KW-0560">Oxidoreductase</keyword>
<dbReference type="GO" id="GO:0051287">
    <property type="term" value="F:NAD binding"/>
    <property type="evidence" value="ECO:0007669"/>
    <property type="project" value="InterPro"/>
</dbReference>
<name>A0A1I2QVM4_9BACL</name>
<keyword evidence="3" id="KW-0520">NAD</keyword>
<dbReference type="InterPro" id="IPR036291">
    <property type="entry name" value="NAD(P)-bd_dom_sf"/>
</dbReference>
<keyword evidence="8" id="KW-1185">Reference proteome</keyword>
<dbReference type="OrthoDB" id="9805416at2"/>
<accession>A0A1I2QVM4</accession>
<dbReference type="Gene3D" id="3.40.50.720">
    <property type="entry name" value="NAD(P)-binding Rossmann-like Domain"/>
    <property type="match status" value="2"/>
</dbReference>
<dbReference type="Pfam" id="PF02826">
    <property type="entry name" value="2-Hacid_dh_C"/>
    <property type="match status" value="1"/>
</dbReference>
<dbReference type="SUPFAM" id="SSF52283">
    <property type="entry name" value="Formate/glycerate dehydrogenase catalytic domain-like"/>
    <property type="match status" value="1"/>
</dbReference>
<evidence type="ECO:0000256" key="4">
    <source>
        <dbReference type="RuleBase" id="RU003719"/>
    </source>
</evidence>
<dbReference type="PROSITE" id="PS00671">
    <property type="entry name" value="D_2_HYDROXYACID_DH_3"/>
    <property type="match status" value="1"/>
</dbReference>
<comment type="similarity">
    <text evidence="1 4">Belongs to the D-isomer specific 2-hydroxyacid dehydrogenase family.</text>
</comment>
<dbReference type="InterPro" id="IPR006140">
    <property type="entry name" value="D-isomer_DH_NAD-bd"/>
</dbReference>
<dbReference type="STRING" id="269670.SAMN02982927_01328"/>
<dbReference type="RefSeq" id="WP_093671295.1">
    <property type="nucleotide sequence ID" value="NZ_FOOY01000008.1"/>
</dbReference>
<evidence type="ECO:0000313" key="7">
    <source>
        <dbReference type="EMBL" id="SFG31723.1"/>
    </source>
</evidence>
<protein>
    <submittedName>
        <fullName evidence="7">Phosphoglycerate dehydrogenase</fullName>
    </submittedName>
</protein>
<dbReference type="InterPro" id="IPR006139">
    <property type="entry name" value="D-isomer_2_OHA_DH_cat_dom"/>
</dbReference>
<evidence type="ECO:0000256" key="3">
    <source>
        <dbReference type="ARBA" id="ARBA00023027"/>
    </source>
</evidence>
<evidence type="ECO:0000256" key="1">
    <source>
        <dbReference type="ARBA" id="ARBA00005854"/>
    </source>
</evidence>
<dbReference type="FunFam" id="3.40.50.720:FF:000363">
    <property type="entry name" value="D-isomer specific 2-hydroxyacid dehydrogenase"/>
    <property type="match status" value="1"/>
</dbReference>
<dbReference type="AlphaFoldDB" id="A0A1I2QVM4"/>
<evidence type="ECO:0000313" key="8">
    <source>
        <dbReference type="Proteomes" id="UP000198752"/>
    </source>
</evidence>
<organism evidence="7 8">
    <name type="scientific">Sporolactobacillus nakayamae</name>
    <dbReference type="NCBI Taxonomy" id="269670"/>
    <lineage>
        <taxon>Bacteria</taxon>
        <taxon>Bacillati</taxon>
        <taxon>Bacillota</taxon>
        <taxon>Bacilli</taxon>
        <taxon>Bacillales</taxon>
        <taxon>Sporolactobacillaceae</taxon>
        <taxon>Sporolactobacillus</taxon>
    </lineage>
</organism>
<proteinExistence type="inferred from homology"/>
<sequence>MKFDTKRKQPIIYIRDVLPNDYLHELVNVSQKIVYDPWPYGTPEPEPLGALAECDVMLTAGYRDDLKILPKATNLKWVQSTSVGVDMMLRQEVVNHGLQITNTKGCTSVPIAEHVLAMITGLAKKLPHFVRKQIAGEWDEAPVDDLAGKTVGIIGYGEIGYEIARRCKAFGMTVIGCRRNPKKRHGDQEPADQIVGMEHIDEVLAQSDFTILALPSTKETVHTFDKKRLSMMKMGSYLVNIGRGNLIVESDLEKCLKDGRITGAALDVFEAEPLPTAHPFWTMDRVIVTPHRAYYSAHTSRRYMDLFIENLHRYVEGRPLLNLVNKELGY</sequence>
<evidence type="ECO:0000259" key="5">
    <source>
        <dbReference type="Pfam" id="PF00389"/>
    </source>
</evidence>
<dbReference type="Pfam" id="PF00389">
    <property type="entry name" value="2-Hacid_dh"/>
    <property type="match status" value="1"/>
</dbReference>
<evidence type="ECO:0000256" key="2">
    <source>
        <dbReference type="ARBA" id="ARBA00023002"/>
    </source>
</evidence>
<feature type="domain" description="D-isomer specific 2-hydroxyacid dehydrogenase catalytic" evidence="5">
    <location>
        <begin position="43"/>
        <end position="325"/>
    </location>
</feature>
<dbReference type="SUPFAM" id="SSF51735">
    <property type="entry name" value="NAD(P)-binding Rossmann-fold domains"/>
    <property type="match status" value="1"/>
</dbReference>
<dbReference type="EMBL" id="FOOY01000008">
    <property type="protein sequence ID" value="SFG31723.1"/>
    <property type="molecule type" value="Genomic_DNA"/>
</dbReference>
<dbReference type="CDD" id="cd05300">
    <property type="entry name" value="2-Hacid_dh_1"/>
    <property type="match status" value="1"/>
</dbReference>
<feature type="domain" description="D-isomer specific 2-hydroxyacid dehydrogenase NAD-binding" evidence="6">
    <location>
        <begin position="116"/>
        <end position="293"/>
    </location>
</feature>
<reference evidence="8" key="1">
    <citation type="submission" date="2016-10" db="EMBL/GenBank/DDBJ databases">
        <authorList>
            <person name="Varghese N."/>
            <person name="Submissions S."/>
        </authorList>
    </citation>
    <scope>NUCLEOTIDE SEQUENCE [LARGE SCALE GENOMIC DNA]</scope>
    <source>
        <strain evidence="8">ATCC 700379</strain>
    </source>
</reference>
<dbReference type="InterPro" id="IPR029753">
    <property type="entry name" value="D-isomer_DH_CS"/>
</dbReference>
<dbReference type="GO" id="GO:0016616">
    <property type="term" value="F:oxidoreductase activity, acting on the CH-OH group of donors, NAD or NADP as acceptor"/>
    <property type="evidence" value="ECO:0007669"/>
    <property type="project" value="InterPro"/>
</dbReference>
<dbReference type="PANTHER" id="PTHR43333">
    <property type="entry name" value="2-HACID_DH_C DOMAIN-CONTAINING PROTEIN"/>
    <property type="match status" value="1"/>
</dbReference>
<evidence type="ECO:0000259" key="6">
    <source>
        <dbReference type="Pfam" id="PF02826"/>
    </source>
</evidence>
<gene>
    <name evidence="7" type="ORF">SAMN02982927_01328</name>
</gene>
<dbReference type="PANTHER" id="PTHR43333:SF1">
    <property type="entry name" value="D-ISOMER SPECIFIC 2-HYDROXYACID DEHYDROGENASE NAD-BINDING DOMAIN-CONTAINING PROTEIN"/>
    <property type="match status" value="1"/>
</dbReference>